<keyword evidence="9" id="KW-0698">rRNA processing</keyword>
<dbReference type="HOGENOM" id="CLU_008727_3_1_14"/>
<comment type="subunit">
    <text evidence="9">Homodimer, may be a subunit of the RNA degradosome.</text>
</comment>
<dbReference type="GO" id="GO:0008270">
    <property type="term" value="F:zinc ion binding"/>
    <property type="evidence" value="ECO:0007669"/>
    <property type="project" value="InterPro"/>
</dbReference>
<protein>
    <recommendedName>
        <fullName evidence="9">Ribonuclease J</fullName>
        <shortName evidence="9">RNase J</shortName>
        <ecNumber evidence="9">3.1.-.-</ecNumber>
    </recommendedName>
</protein>
<feature type="binding site" evidence="12">
    <location>
        <position position="81"/>
    </location>
    <ligand>
        <name>Zn(2+)</name>
        <dbReference type="ChEBI" id="CHEBI:29105"/>
        <label>1</label>
        <note>catalytic</note>
    </ligand>
</feature>
<dbReference type="Pfam" id="PF17770">
    <property type="entry name" value="RNase_J_C"/>
    <property type="match status" value="1"/>
</dbReference>
<dbReference type="InterPro" id="IPR001587">
    <property type="entry name" value="RNase_J_CS"/>
</dbReference>
<evidence type="ECO:0000256" key="9">
    <source>
        <dbReference type="HAMAP-Rule" id="MF_01491"/>
    </source>
</evidence>
<evidence type="ECO:0000259" key="13">
    <source>
        <dbReference type="SMART" id="SM00849"/>
    </source>
</evidence>
<keyword evidence="2 9" id="KW-0540">Nuclease</keyword>
<dbReference type="PANTHER" id="PTHR43694">
    <property type="entry name" value="RIBONUCLEASE J"/>
    <property type="match status" value="1"/>
</dbReference>
<dbReference type="GO" id="GO:0005737">
    <property type="term" value="C:cytoplasm"/>
    <property type="evidence" value="ECO:0007669"/>
    <property type="project" value="UniProtKB-SubCell"/>
</dbReference>
<dbReference type="InterPro" id="IPR042173">
    <property type="entry name" value="RNase_J_2"/>
</dbReference>
<evidence type="ECO:0000256" key="3">
    <source>
        <dbReference type="ARBA" id="ARBA00022723"/>
    </source>
</evidence>
<gene>
    <name evidence="14" type="primary">rnjA</name>
    <name evidence="9" type="synonym">rnj</name>
    <name evidence="14" type="ORF">BN85305970</name>
</gene>
<dbReference type="Pfam" id="PF07521">
    <property type="entry name" value="RMMBL"/>
    <property type="match status" value="1"/>
</dbReference>
<keyword evidence="15" id="KW-1185">Reference proteome</keyword>
<evidence type="ECO:0000256" key="2">
    <source>
        <dbReference type="ARBA" id="ARBA00022722"/>
    </source>
</evidence>
<keyword evidence="6 12" id="KW-0862">Zinc</keyword>
<dbReference type="HAMAP" id="MF_01491">
    <property type="entry name" value="RNase_J_bact"/>
    <property type="match status" value="1"/>
</dbReference>
<keyword evidence="1 9" id="KW-0963">Cytoplasm</keyword>
<keyword evidence="3 12" id="KW-0479">Metal-binding</keyword>
<sequence length="568" mass="62804">MSRNTLLNAGEIGIFALGGLGEVGKNCYIFEIEDNIFVVDAGILFPDDSLLGFDYVIPDFQYLVDNQERIAGLIITHGHEDHIGGIPYLLKQVNIPKIYASGIAVDLIEHKLLEHKGVKKPRIVEYKAHHTYTFGSTELSFIRLNHSIPDMFGIVFKTKEGIIFHTGDFKIDYTPVGPAAEYDKLAKIGAEGVLCLLSDSTNAEREGDTPSERTVGKAISEIFGKLTGRIIIATFASNVYRMQQIVEASYQNGRKLAVFGRSMERAMEIGQQTGYIKAPKGVIVSAEEINKYPPEEITILCTGSQGEPMAALSRIANGTHRQIKAMPGDTVIFSSSPIPGNQEGVNRTIDQLYRRDVTVIVNGPVADTHTSGHGARNDLRLMLSLTRPKFFIPIHGEHRMLKHHRDLAMQIGIDKNHIMIMDNGDVTALNKNSIRNAGRVQAGDIYIDGTGIGDIGSAIIKERKLLSEDGLLSIILTLDPVNKRLLTEPTVISRGFIYMKGNEVITSSIAAKAKEIVNLEFQRKQFTETQLKQSIIDKVSDHVKEMTQRKPMIIPVVMSLTQKDSNQS</sequence>
<dbReference type="OrthoDB" id="9758375at2"/>
<dbReference type="GO" id="GO:0004534">
    <property type="term" value="F:5'-3' RNA exonuclease activity"/>
    <property type="evidence" value="ECO:0007669"/>
    <property type="project" value="UniProtKB-UniRule"/>
</dbReference>
<name>U4KRC0_9MOLU</name>
<dbReference type="InterPro" id="IPR001279">
    <property type="entry name" value="Metallo-B-lactamas"/>
</dbReference>
<evidence type="ECO:0000256" key="4">
    <source>
        <dbReference type="ARBA" id="ARBA00022759"/>
    </source>
</evidence>
<dbReference type="Gene3D" id="3.10.20.580">
    <property type="match status" value="1"/>
</dbReference>
<dbReference type="GO" id="GO:0004521">
    <property type="term" value="F:RNA endonuclease activity"/>
    <property type="evidence" value="ECO:0007669"/>
    <property type="project" value="UniProtKB-UniRule"/>
</dbReference>
<evidence type="ECO:0000256" key="7">
    <source>
        <dbReference type="ARBA" id="ARBA00022839"/>
    </source>
</evidence>
<feature type="binding site" evidence="12">
    <location>
        <position position="395"/>
    </location>
    <ligand>
        <name>Zn(2+)</name>
        <dbReference type="ChEBI" id="CHEBI:29105"/>
        <label>1</label>
        <note>catalytic</note>
    </ligand>
</feature>
<feature type="domain" description="Metallo-beta-lactamase" evidence="13">
    <location>
        <begin position="24"/>
        <end position="219"/>
    </location>
</feature>
<dbReference type="CDD" id="cd07714">
    <property type="entry name" value="RNaseJ_MBL-fold"/>
    <property type="match status" value="1"/>
</dbReference>
<dbReference type="RefSeq" id="WP_030004478.1">
    <property type="nucleotide sequence ID" value="NC_022549.1"/>
</dbReference>
<feature type="binding site" evidence="12">
    <location>
        <position position="54"/>
    </location>
    <ligand>
        <name>Ca(2+)</name>
        <dbReference type="ChEBI" id="CHEBI:29108"/>
    </ligand>
</feature>
<feature type="binding site" evidence="12">
    <location>
        <position position="448"/>
    </location>
    <ligand>
        <name>Ca(2+)</name>
        <dbReference type="ChEBI" id="CHEBI:29108"/>
    </ligand>
</feature>
<feature type="binding site" evidence="12">
    <location>
        <position position="168"/>
    </location>
    <ligand>
        <name>Zn(2+)</name>
        <dbReference type="ChEBI" id="CHEBI:29105"/>
        <label>1</label>
        <note>catalytic</note>
    </ligand>
</feature>
<evidence type="ECO:0000256" key="6">
    <source>
        <dbReference type="ARBA" id="ARBA00022833"/>
    </source>
</evidence>
<feature type="active site" description="Proton donor" evidence="10">
    <location>
        <position position="199"/>
    </location>
</feature>
<dbReference type="EMBL" id="FO681348">
    <property type="protein sequence ID" value="CCV65618.1"/>
    <property type="molecule type" value="Genomic_DNA"/>
</dbReference>
<dbReference type="InterPro" id="IPR036866">
    <property type="entry name" value="RibonucZ/Hydroxyglut_hydro"/>
</dbReference>
<dbReference type="Gene3D" id="3.40.50.10710">
    <property type="entry name" value="Metallo-hydrolase/oxidoreductase"/>
    <property type="match status" value="1"/>
</dbReference>
<dbReference type="STRING" id="61635.BN85305970"/>
<organism evidence="14 15">
    <name type="scientific">Acholeplasma brassicae</name>
    <dbReference type="NCBI Taxonomy" id="61635"/>
    <lineage>
        <taxon>Bacteria</taxon>
        <taxon>Bacillati</taxon>
        <taxon>Mycoplasmatota</taxon>
        <taxon>Mollicutes</taxon>
        <taxon>Acholeplasmatales</taxon>
        <taxon>Acholeplasmataceae</taxon>
        <taxon>Acholeplasma</taxon>
    </lineage>
</organism>
<accession>U4KRC0</accession>
<feature type="active site" description="Proton acceptor" evidence="10">
    <location>
        <position position="373"/>
    </location>
</feature>
<dbReference type="Proteomes" id="UP000032737">
    <property type="component" value="Chromosome"/>
</dbReference>
<keyword evidence="4 9" id="KW-0255">Endonuclease</keyword>
<dbReference type="InterPro" id="IPR055132">
    <property type="entry name" value="RNase_J_b_CASP"/>
</dbReference>
<evidence type="ECO:0000256" key="5">
    <source>
        <dbReference type="ARBA" id="ARBA00022801"/>
    </source>
</evidence>
<dbReference type="InterPro" id="IPR041636">
    <property type="entry name" value="RNase_J_C"/>
</dbReference>
<evidence type="ECO:0000256" key="1">
    <source>
        <dbReference type="ARBA" id="ARBA00022490"/>
    </source>
</evidence>
<evidence type="ECO:0000256" key="11">
    <source>
        <dbReference type="PIRSR" id="PIRSR004803-2"/>
    </source>
</evidence>
<dbReference type="Pfam" id="PF00753">
    <property type="entry name" value="Lactamase_B"/>
    <property type="match status" value="1"/>
</dbReference>
<comment type="cofactor">
    <cofactor evidence="12">
        <name>Ca(2+)</name>
        <dbReference type="ChEBI" id="CHEBI:29108"/>
    </cofactor>
    <text evidence="12">Binds 1 Ca(2+) cation per subunit. Seen in 1 crystal structure, it is not clear if it is physiologically important.</text>
</comment>
<keyword evidence="8 9" id="KW-0694">RNA-binding</keyword>
<comment type="cofactor">
    <cofactor evidence="12">
        <name>Zn(2+)</name>
        <dbReference type="ChEBI" id="CHEBI:29105"/>
    </cofactor>
    <text evidence="12">Binds 2 Zn(2+) ions per subunit. It is not clear if Zn(2+) or Mg(2+) is physiologically important.</text>
</comment>
<evidence type="ECO:0000256" key="12">
    <source>
        <dbReference type="PIRSR" id="PIRSR004803-3"/>
    </source>
</evidence>
<feature type="binding site" evidence="12">
    <location>
        <position position="52"/>
    </location>
    <ligand>
        <name>Ca(2+)</name>
        <dbReference type="ChEBI" id="CHEBI:29108"/>
    </ligand>
</feature>
<feature type="binding site" evidence="12">
    <location>
        <position position="146"/>
    </location>
    <ligand>
        <name>Zn(2+)</name>
        <dbReference type="ChEBI" id="CHEBI:29105"/>
        <label>1</label>
        <note>catalytic</note>
    </ligand>
</feature>
<dbReference type="NCBIfam" id="TIGR00649">
    <property type="entry name" value="MG423"/>
    <property type="match status" value="1"/>
</dbReference>
<dbReference type="GO" id="GO:0003723">
    <property type="term" value="F:RNA binding"/>
    <property type="evidence" value="ECO:0007669"/>
    <property type="project" value="UniProtKB-UniRule"/>
</dbReference>
<dbReference type="InterPro" id="IPR004613">
    <property type="entry name" value="RNase_J"/>
</dbReference>
<evidence type="ECO:0000256" key="10">
    <source>
        <dbReference type="PIRSR" id="PIRSR004803-1"/>
    </source>
</evidence>
<dbReference type="Gene3D" id="3.60.15.10">
    <property type="entry name" value="Ribonuclease Z/Hydroxyacylglutathione hydrolase-like"/>
    <property type="match status" value="1"/>
</dbReference>
<dbReference type="PIRSF" id="PIRSF004803">
    <property type="entry name" value="RnjA"/>
    <property type="match status" value="1"/>
</dbReference>
<dbReference type="SUPFAM" id="SSF56281">
    <property type="entry name" value="Metallo-hydrolase/oxidoreductase"/>
    <property type="match status" value="1"/>
</dbReference>
<evidence type="ECO:0000256" key="8">
    <source>
        <dbReference type="ARBA" id="ARBA00022884"/>
    </source>
</evidence>
<dbReference type="InterPro" id="IPR011108">
    <property type="entry name" value="RMMBL"/>
</dbReference>
<evidence type="ECO:0000313" key="15">
    <source>
        <dbReference type="Proteomes" id="UP000032737"/>
    </source>
</evidence>
<keyword evidence="5 9" id="KW-0378">Hydrolase</keyword>
<reference evidence="14 15" key="1">
    <citation type="journal article" date="2013" name="J. Mol. Microbiol. Biotechnol.">
        <title>Analysis of the Complete Genomes of Acholeplasma brassicae , A. palmae and A. laidlawii and Their Comparison to the Obligate Parasites from ' Candidatus Phytoplasma'.</title>
        <authorList>
            <person name="Kube M."/>
            <person name="Siewert C."/>
            <person name="Migdoll A.M."/>
            <person name="Duduk B."/>
            <person name="Holz S."/>
            <person name="Rabus R."/>
            <person name="Seemuller E."/>
            <person name="Mitrovic J."/>
            <person name="Muller I."/>
            <person name="Buttner C."/>
            <person name="Reinhardt R."/>
        </authorList>
    </citation>
    <scope>NUCLEOTIDE SEQUENCE [LARGE SCALE GENOMIC DNA]</scope>
    <source>
        <strain evidence="15">0502</strain>
    </source>
</reference>
<dbReference type="EC" id="3.1.-.-" evidence="9"/>
<dbReference type="KEGG" id="abra:BN85305970"/>
<keyword evidence="12" id="KW-0106">Calcium</keyword>
<dbReference type="PROSITE" id="PS01292">
    <property type="entry name" value="UPF0036"/>
    <property type="match status" value="1"/>
</dbReference>
<dbReference type="Pfam" id="PF22505">
    <property type="entry name" value="RNase_J_b_CASP"/>
    <property type="match status" value="1"/>
</dbReference>
<keyword evidence="7 9" id="KW-0269">Exonuclease</keyword>
<dbReference type="PANTHER" id="PTHR43694:SF1">
    <property type="entry name" value="RIBONUCLEASE J"/>
    <property type="match status" value="1"/>
</dbReference>
<feature type="binding site" evidence="11">
    <location>
        <begin position="236"/>
        <end position="238"/>
    </location>
    <ligand>
        <name>substrate</name>
    </ligand>
</feature>
<dbReference type="AlphaFoldDB" id="U4KRC0"/>
<dbReference type="InterPro" id="IPR030854">
    <property type="entry name" value="RNase_J_bac"/>
</dbReference>
<feature type="binding site" evidence="12">
    <location>
        <position position="82"/>
    </location>
    <ligand>
        <name>Zn(2+)</name>
        <dbReference type="ChEBI" id="CHEBI:29105"/>
        <label>1</label>
        <note>catalytic</note>
    </ligand>
</feature>
<feature type="binding site" evidence="9 11">
    <location>
        <begin position="369"/>
        <end position="373"/>
    </location>
    <ligand>
        <name>substrate</name>
    </ligand>
</feature>
<dbReference type="SMART" id="SM00849">
    <property type="entry name" value="Lactamase_B"/>
    <property type="match status" value="1"/>
</dbReference>
<comment type="similarity">
    <text evidence="9">Belongs to the metallo-beta-lactamase superfamily. RNA-metabolizing metallo-beta-lactamase-like family. Bacterial RNase J subfamily.</text>
</comment>
<comment type="subcellular location">
    <subcellularLocation>
        <location evidence="9">Cytoplasm</location>
    </subcellularLocation>
</comment>
<dbReference type="GO" id="GO:0006364">
    <property type="term" value="P:rRNA processing"/>
    <property type="evidence" value="ECO:0007669"/>
    <property type="project" value="UniProtKB-UniRule"/>
</dbReference>
<proteinExistence type="inferred from homology"/>
<feature type="binding site" evidence="12">
    <location>
        <position position="79"/>
    </location>
    <ligand>
        <name>Zn(2+)</name>
        <dbReference type="ChEBI" id="CHEBI:29105"/>
        <label>2</label>
        <note>catalytic</note>
    </ligand>
</feature>
<evidence type="ECO:0000313" key="14">
    <source>
        <dbReference type="EMBL" id="CCV65618.1"/>
    </source>
</evidence>
<feature type="binding site" evidence="12">
    <location>
        <position position="77"/>
    </location>
    <ligand>
        <name>Zn(2+)</name>
        <dbReference type="ChEBI" id="CHEBI:29105"/>
        <label>1</label>
        <note>catalytic</note>
    </ligand>
</feature>
<comment type="function">
    <text evidence="9">An RNase that has 5'-3' exonuclease and possibly endonuclease activity. Involved in maturation of rRNA and in some organisms also mRNA maturation and/or decay.</text>
</comment>